<dbReference type="EMBL" id="ABGD02000012">
    <property type="protein sequence ID" value="EDS11696.1"/>
    <property type="molecule type" value="Genomic_DNA"/>
</dbReference>
<evidence type="ECO:0000313" key="2">
    <source>
        <dbReference type="Proteomes" id="UP000003803"/>
    </source>
</evidence>
<sequence>MKGKRRGQDGRPAASQTAFKRFCVTAARGDVEGTIYTNAFHMDVGSTPNYMEV</sequence>
<reference evidence="1" key="2">
    <citation type="submission" date="2013-09" db="EMBL/GenBank/DDBJ databases">
        <title>Draft genome sequence of Anaerotruncus colihominis(DSM 17241).</title>
        <authorList>
            <person name="Sudarsanam P."/>
            <person name="Ley R."/>
            <person name="Guruge J."/>
            <person name="Turnbaugh P.J."/>
            <person name="Mahowald M."/>
            <person name="Liep D."/>
            <person name="Gordon J."/>
        </authorList>
    </citation>
    <scope>NUCLEOTIDE SEQUENCE</scope>
    <source>
        <strain evidence="1">DSM 17241</strain>
    </source>
</reference>
<comment type="caution">
    <text evidence="1">The sequence shown here is derived from an EMBL/GenBank/DDBJ whole genome shotgun (WGS) entry which is preliminary data.</text>
</comment>
<keyword evidence="2" id="KW-1185">Reference proteome</keyword>
<organism evidence="1 2">
    <name type="scientific">Anaerotruncus colihominis DSM 17241</name>
    <dbReference type="NCBI Taxonomy" id="445972"/>
    <lineage>
        <taxon>Bacteria</taxon>
        <taxon>Bacillati</taxon>
        <taxon>Bacillota</taxon>
        <taxon>Clostridia</taxon>
        <taxon>Eubacteriales</taxon>
        <taxon>Oscillospiraceae</taxon>
        <taxon>Anaerotruncus</taxon>
    </lineage>
</organism>
<evidence type="ECO:0000313" key="1">
    <source>
        <dbReference type="EMBL" id="EDS11696.1"/>
    </source>
</evidence>
<proteinExistence type="predicted"/>
<protein>
    <submittedName>
        <fullName evidence="1">Uncharacterized protein</fullName>
    </submittedName>
</protein>
<gene>
    <name evidence="1" type="ORF">ANACOL_01587</name>
</gene>
<reference evidence="1" key="1">
    <citation type="submission" date="2007-11" db="EMBL/GenBank/DDBJ databases">
        <authorList>
            <person name="Fulton L."/>
            <person name="Clifton S."/>
            <person name="Fulton B."/>
            <person name="Xu J."/>
            <person name="Minx P."/>
            <person name="Pepin K.H."/>
            <person name="Johnson M."/>
            <person name="Thiruvilangam P."/>
            <person name="Bhonagiri V."/>
            <person name="Nash W.E."/>
            <person name="Mardis E.R."/>
            <person name="Wilson R.K."/>
        </authorList>
    </citation>
    <scope>NUCLEOTIDE SEQUENCE [LARGE SCALE GENOMIC DNA]</scope>
    <source>
        <strain evidence="1">DSM 17241</strain>
    </source>
</reference>
<accession>B0PA18</accession>
<dbReference type="AlphaFoldDB" id="B0PA18"/>
<name>B0PA18_9FIRM</name>
<dbReference type="HOGENOM" id="CLU_3057889_0_0_9"/>
<dbReference type="Proteomes" id="UP000003803">
    <property type="component" value="Unassembled WGS sequence"/>
</dbReference>